<proteinExistence type="predicted"/>
<dbReference type="RefSeq" id="WP_103906355.1">
    <property type="nucleotide sequence ID" value="NZ_CP049246.1"/>
</dbReference>
<dbReference type="EMBL" id="FNUT01000006">
    <property type="protein sequence ID" value="SEG29377.1"/>
    <property type="molecule type" value="Genomic_DNA"/>
</dbReference>
<accession>A0A1H5Z155</accession>
<evidence type="ECO:0000313" key="1">
    <source>
        <dbReference type="EMBL" id="SEG29377.1"/>
    </source>
</evidence>
<dbReference type="Proteomes" id="UP000236731">
    <property type="component" value="Unassembled WGS sequence"/>
</dbReference>
<gene>
    <name evidence="1" type="ORF">SAMN05421877_106188</name>
</gene>
<name>A0A1H5Z155_9SPHI</name>
<organism evidence="1 2">
    <name type="scientific">Sphingobacterium lactis</name>
    <dbReference type="NCBI Taxonomy" id="797291"/>
    <lineage>
        <taxon>Bacteria</taxon>
        <taxon>Pseudomonadati</taxon>
        <taxon>Bacteroidota</taxon>
        <taxon>Sphingobacteriia</taxon>
        <taxon>Sphingobacteriales</taxon>
        <taxon>Sphingobacteriaceae</taxon>
        <taxon>Sphingobacterium</taxon>
    </lineage>
</organism>
<evidence type="ECO:0000313" key="2">
    <source>
        <dbReference type="Proteomes" id="UP000236731"/>
    </source>
</evidence>
<sequence>MDTNNLQKIITDFRQTKDERTLDAFACDIVLAEHGYWSFDRNSWPRAQLIMALFHNSEPEDKPLIKWLLKQEHLAQEVEMPYYALDAVTYLLYKYMEMEDLFAIYHSKFETYGDIYLEVELTFGFDKEETKTYLRDPANKHPYTEDYLKTIARYESNTQAKYKTRAELMEYYKNRKIVPITNDLEFSEEFMKTGISEYSKILDKEKKEQLKNENRDR</sequence>
<protein>
    <submittedName>
        <fullName evidence="1">Uncharacterized protein</fullName>
    </submittedName>
</protein>
<keyword evidence="2" id="KW-1185">Reference proteome</keyword>
<dbReference type="OrthoDB" id="6637343at2"/>
<dbReference type="AlphaFoldDB" id="A0A1H5Z155"/>
<reference evidence="2" key="1">
    <citation type="submission" date="2016-10" db="EMBL/GenBank/DDBJ databases">
        <authorList>
            <person name="Varghese N."/>
            <person name="Submissions S."/>
        </authorList>
    </citation>
    <scope>NUCLEOTIDE SEQUENCE [LARGE SCALE GENOMIC DNA]</scope>
    <source>
        <strain evidence="2">DSM 22361</strain>
    </source>
</reference>